<dbReference type="PaxDb" id="55529-EKX37743"/>
<reference evidence="4" key="2">
    <citation type="submission" date="2012-11" db="EMBL/GenBank/DDBJ databases">
        <authorList>
            <person name="Kuo A."/>
            <person name="Curtis B.A."/>
            <person name="Tanifuji G."/>
            <person name="Burki F."/>
            <person name="Gruber A."/>
            <person name="Irimia M."/>
            <person name="Maruyama S."/>
            <person name="Arias M.C."/>
            <person name="Ball S.G."/>
            <person name="Gile G.H."/>
            <person name="Hirakawa Y."/>
            <person name="Hopkins J.F."/>
            <person name="Rensing S.A."/>
            <person name="Schmutz J."/>
            <person name="Symeonidi A."/>
            <person name="Elias M."/>
            <person name="Eveleigh R.J."/>
            <person name="Herman E.K."/>
            <person name="Klute M.J."/>
            <person name="Nakayama T."/>
            <person name="Obornik M."/>
            <person name="Reyes-Prieto A."/>
            <person name="Armbrust E.V."/>
            <person name="Aves S.J."/>
            <person name="Beiko R.G."/>
            <person name="Coutinho P."/>
            <person name="Dacks J.B."/>
            <person name="Durnford D.G."/>
            <person name="Fast N.M."/>
            <person name="Green B.R."/>
            <person name="Grisdale C."/>
            <person name="Hempe F."/>
            <person name="Henrissat B."/>
            <person name="Hoppner M.P."/>
            <person name="Ishida K.-I."/>
            <person name="Kim E."/>
            <person name="Koreny L."/>
            <person name="Kroth P.G."/>
            <person name="Liu Y."/>
            <person name="Malik S.-B."/>
            <person name="Maier U.G."/>
            <person name="McRose D."/>
            <person name="Mock T."/>
            <person name="Neilson J.A."/>
            <person name="Onodera N.T."/>
            <person name="Poole A.M."/>
            <person name="Pritham E.J."/>
            <person name="Richards T.A."/>
            <person name="Rocap G."/>
            <person name="Roy S.W."/>
            <person name="Sarai C."/>
            <person name="Schaack S."/>
            <person name="Shirato S."/>
            <person name="Slamovits C.H."/>
            <person name="Spencer D.F."/>
            <person name="Suzuki S."/>
            <person name="Worden A.Z."/>
            <person name="Zauner S."/>
            <person name="Barry K."/>
            <person name="Bell C."/>
            <person name="Bharti A.K."/>
            <person name="Crow J.A."/>
            <person name="Grimwood J."/>
            <person name="Kramer R."/>
            <person name="Lindquist E."/>
            <person name="Lucas S."/>
            <person name="Salamov A."/>
            <person name="McFadden G.I."/>
            <person name="Lane C.E."/>
            <person name="Keeling P.J."/>
            <person name="Gray M.W."/>
            <person name="Grigoriev I.V."/>
            <person name="Archibald J.M."/>
        </authorList>
    </citation>
    <scope>NUCLEOTIDE SEQUENCE</scope>
    <source>
        <strain evidence="4">CCMP2712</strain>
    </source>
</reference>
<dbReference type="RefSeq" id="XP_005824723.1">
    <property type="nucleotide sequence ID" value="XM_005824666.1"/>
</dbReference>
<dbReference type="EMBL" id="JH993055">
    <property type="protein sequence ID" value="EKX37743.1"/>
    <property type="molecule type" value="Genomic_DNA"/>
</dbReference>
<accession>L1IN98</accession>
<evidence type="ECO:0000313" key="3">
    <source>
        <dbReference type="EnsemblProtists" id="EKX37743"/>
    </source>
</evidence>
<gene>
    <name evidence="2" type="ORF">GUITHDRAFT_116051</name>
</gene>
<organism evidence="2">
    <name type="scientific">Guillardia theta (strain CCMP2712)</name>
    <name type="common">Cryptophyte</name>
    <dbReference type="NCBI Taxonomy" id="905079"/>
    <lineage>
        <taxon>Eukaryota</taxon>
        <taxon>Cryptophyceae</taxon>
        <taxon>Pyrenomonadales</taxon>
        <taxon>Geminigeraceae</taxon>
        <taxon>Guillardia</taxon>
    </lineage>
</organism>
<evidence type="ECO:0000313" key="4">
    <source>
        <dbReference type="Proteomes" id="UP000011087"/>
    </source>
</evidence>
<sequence>MPCSMNRVIAMSGVRGTVGRVEVGPGHGVVLLRLRGGQTGLNRTIVVPSKECPSIRDGLEEACMIDELKLKQGGEEETWIIGRWKVSEEGGGSFSRLKIAEAPSAKAPTTEEDDLSTFDISDSKWSFYKVCLHNIQGVAVGCKSIANVLMDNCLVGGGSPEPNGQAKIGIIMSNRCRLELNQSTIAWCENFGVDIDAQTHMQLLQCSGSAGLEFRSAMAVSPTSRNVNSKMPIDERARYTSQIFLRNSSMDRNVWFGGRRPVRNRNDPEDLVGDSTWSSENQRRESEM</sequence>
<dbReference type="Proteomes" id="UP000011087">
    <property type="component" value="Unassembled WGS sequence"/>
</dbReference>
<protein>
    <submittedName>
        <fullName evidence="2 3">Uncharacterized protein</fullName>
    </submittedName>
</protein>
<dbReference type="AlphaFoldDB" id="L1IN98"/>
<reference evidence="3" key="3">
    <citation type="submission" date="2016-03" db="UniProtKB">
        <authorList>
            <consortium name="EnsemblProtists"/>
        </authorList>
    </citation>
    <scope>IDENTIFICATION</scope>
</reference>
<dbReference type="HOGENOM" id="CLU_967898_0_0_1"/>
<dbReference type="KEGG" id="gtt:GUITHDRAFT_116051"/>
<keyword evidence="4" id="KW-1185">Reference proteome</keyword>
<name>L1IN98_GUITC</name>
<proteinExistence type="predicted"/>
<evidence type="ECO:0000313" key="2">
    <source>
        <dbReference type="EMBL" id="EKX37743.1"/>
    </source>
</evidence>
<feature type="region of interest" description="Disordered" evidence="1">
    <location>
        <begin position="257"/>
        <end position="288"/>
    </location>
</feature>
<reference evidence="2 4" key="1">
    <citation type="journal article" date="2012" name="Nature">
        <title>Algal genomes reveal evolutionary mosaicism and the fate of nucleomorphs.</title>
        <authorList>
            <consortium name="DOE Joint Genome Institute"/>
            <person name="Curtis B.A."/>
            <person name="Tanifuji G."/>
            <person name="Burki F."/>
            <person name="Gruber A."/>
            <person name="Irimia M."/>
            <person name="Maruyama S."/>
            <person name="Arias M.C."/>
            <person name="Ball S.G."/>
            <person name="Gile G.H."/>
            <person name="Hirakawa Y."/>
            <person name="Hopkins J.F."/>
            <person name="Kuo A."/>
            <person name="Rensing S.A."/>
            <person name="Schmutz J."/>
            <person name="Symeonidi A."/>
            <person name="Elias M."/>
            <person name="Eveleigh R.J."/>
            <person name="Herman E.K."/>
            <person name="Klute M.J."/>
            <person name="Nakayama T."/>
            <person name="Obornik M."/>
            <person name="Reyes-Prieto A."/>
            <person name="Armbrust E.V."/>
            <person name="Aves S.J."/>
            <person name="Beiko R.G."/>
            <person name="Coutinho P."/>
            <person name="Dacks J.B."/>
            <person name="Durnford D.G."/>
            <person name="Fast N.M."/>
            <person name="Green B.R."/>
            <person name="Grisdale C.J."/>
            <person name="Hempel F."/>
            <person name="Henrissat B."/>
            <person name="Hoppner M.P."/>
            <person name="Ishida K."/>
            <person name="Kim E."/>
            <person name="Koreny L."/>
            <person name="Kroth P.G."/>
            <person name="Liu Y."/>
            <person name="Malik S.B."/>
            <person name="Maier U.G."/>
            <person name="McRose D."/>
            <person name="Mock T."/>
            <person name="Neilson J.A."/>
            <person name="Onodera N.T."/>
            <person name="Poole A.M."/>
            <person name="Pritham E.J."/>
            <person name="Richards T.A."/>
            <person name="Rocap G."/>
            <person name="Roy S.W."/>
            <person name="Sarai C."/>
            <person name="Schaack S."/>
            <person name="Shirato S."/>
            <person name="Slamovits C.H."/>
            <person name="Spencer D.F."/>
            <person name="Suzuki S."/>
            <person name="Worden A.Z."/>
            <person name="Zauner S."/>
            <person name="Barry K."/>
            <person name="Bell C."/>
            <person name="Bharti A.K."/>
            <person name="Crow J.A."/>
            <person name="Grimwood J."/>
            <person name="Kramer R."/>
            <person name="Lindquist E."/>
            <person name="Lucas S."/>
            <person name="Salamov A."/>
            <person name="McFadden G.I."/>
            <person name="Lane C.E."/>
            <person name="Keeling P.J."/>
            <person name="Gray M.W."/>
            <person name="Grigoriev I.V."/>
            <person name="Archibald J.M."/>
        </authorList>
    </citation>
    <scope>NUCLEOTIDE SEQUENCE</scope>
    <source>
        <strain evidence="2 4">CCMP2712</strain>
    </source>
</reference>
<evidence type="ECO:0000256" key="1">
    <source>
        <dbReference type="SAM" id="MobiDB-lite"/>
    </source>
</evidence>
<dbReference type="EnsemblProtists" id="EKX37743">
    <property type="protein sequence ID" value="EKX37743"/>
    <property type="gene ID" value="GUITHDRAFT_116051"/>
</dbReference>
<dbReference type="GeneID" id="17294540"/>